<evidence type="ECO:0000313" key="3">
    <source>
        <dbReference type="Proteomes" id="UP001628156"/>
    </source>
</evidence>
<proteinExistence type="predicted"/>
<keyword evidence="1" id="KW-0175">Coiled coil</keyword>
<gene>
    <name evidence="2" type="ORF">ENUP19_0188G0016</name>
</gene>
<accession>A0ABQ0DN88</accession>
<protein>
    <submittedName>
        <fullName evidence="2">Uncharacterized protein</fullName>
    </submittedName>
</protein>
<dbReference type="InterPro" id="IPR013887">
    <property type="entry name" value="UPF0592"/>
</dbReference>
<dbReference type="PANTHER" id="PTHR35397:SF1">
    <property type="entry name" value="ARMADILLO-LIKE HELICAL DOMAIN-CONTAINING PROTEIN"/>
    <property type="match status" value="1"/>
</dbReference>
<dbReference type="Pfam" id="PF08578">
    <property type="entry name" value="DUF1765"/>
    <property type="match status" value="1"/>
</dbReference>
<name>A0ABQ0DN88_9EUKA</name>
<organism evidence="2 3">
    <name type="scientific">Entamoeba nuttalli</name>
    <dbReference type="NCBI Taxonomy" id="412467"/>
    <lineage>
        <taxon>Eukaryota</taxon>
        <taxon>Amoebozoa</taxon>
        <taxon>Evosea</taxon>
        <taxon>Archamoebae</taxon>
        <taxon>Mastigamoebida</taxon>
        <taxon>Entamoebidae</taxon>
        <taxon>Entamoeba</taxon>
    </lineage>
</organism>
<comment type="caution">
    <text evidence="2">The sequence shown here is derived from an EMBL/GenBank/DDBJ whole genome shotgun (WGS) entry which is preliminary data.</text>
</comment>
<sequence>MSEKDKKGQLKKLQRNCKKFEKALGECKVERSHSNSSIKGLDKVEHYLKKFNQLMPEQNSNEITFSYELINEIISLWSSIVEYLIRLPKNNLVPELFIVIVKIMNINQIQPLTLADFPAPDEVSPQTEKLLEAYYNALAKTTLYLLLSLNISDEITQYEKKDKKVKTGSLIPPSKKKKKLSTFQFSTTIKALPIDYYEEAARLFVLISIRIPDLYEGILETLNYLNGGKIGEKGGIILTEELKENYPIFKKWESYSNYISSKSSHAEKLSNAISSMDNKWLIHFEARSGFAVEYIRCWGEYIRKEIISNIKEYPGYLLFSNELMNIFEIPSEELITPIYIIAEAYGSFSCIDIEIYKKVITEKIKKTNLYDIDGMGELLIIEHFIYTYFGHEGIILDCFDFSLFESIHSCIIASDSYALICLTISMIYQVIPILPCELRKKVIFNFVLSHKLFNTLFCHWNHYVRMFFQELLLYRCTVSPSRNRIKQGSFLPKEKDIYKRISTKEIDMMKEDQNIIDKIDSRISSIKKVKEKGFKNDEDKKKSIYIVPSLQDYEIEMDDYKQWEQTNSYEPLYQILEMTRLNKLDQNTI</sequence>
<dbReference type="Proteomes" id="UP001628156">
    <property type="component" value="Unassembled WGS sequence"/>
</dbReference>
<dbReference type="PANTHER" id="PTHR35397">
    <property type="entry name" value="C2 DOMAIN-CONTAINING PROTEIN-RELATED"/>
    <property type="match status" value="1"/>
</dbReference>
<feature type="coiled-coil region" evidence="1">
    <location>
        <begin position="3"/>
        <end position="30"/>
    </location>
</feature>
<reference evidence="2 3" key="1">
    <citation type="journal article" date="2019" name="PLoS Negl. Trop. Dis.">
        <title>Whole genome sequencing of Entamoeba nuttalli reveals mammalian host-related molecular signatures and a novel octapeptide-repeat surface protein.</title>
        <authorList>
            <person name="Tanaka M."/>
            <person name="Makiuchi T."/>
            <person name="Komiyama T."/>
            <person name="Shiina T."/>
            <person name="Osaki K."/>
            <person name="Tachibana H."/>
        </authorList>
    </citation>
    <scope>NUCLEOTIDE SEQUENCE [LARGE SCALE GENOMIC DNA]</scope>
    <source>
        <strain evidence="2 3">P19-061405</strain>
    </source>
</reference>
<keyword evidence="3" id="KW-1185">Reference proteome</keyword>
<evidence type="ECO:0000256" key="1">
    <source>
        <dbReference type="SAM" id="Coils"/>
    </source>
</evidence>
<dbReference type="EMBL" id="BAAFRS010000188">
    <property type="protein sequence ID" value="GAB1224305.1"/>
    <property type="molecule type" value="Genomic_DNA"/>
</dbReference>
<evidence type="ECO:0000313" key="2">
    <source>
        <dbReference type="EMBL" id="GAB1224305.1"/>
    </source>
</evidence>